<accession>A0A8D8ULM2</accession>
<sequence>METIARDRDGNIKQRNSTQGHYNIPKQSQTREIIVNKKLMGEKPPSVVRTMNTVRNIGAYPQVGVQRMSLLMMEVIEGAYCMDDTLLMVLDSRGDLGRTYPGEADMKDLEENQWYVF</sequence>
<reference evidence="2" key="1">
    <citation type="submission" date="2021-05" db="EMBL/GenBank/DDBJ databases">
        <authorList>
            <person name="Alioto T."/>
            <person name="Alioto T."/>
            <person name="Gomez Garrido J."/>
        </authorList>
    </citation>
    <scope>NUCLEOTIDE SEQUENCE</scope>
</reference>
<feature type="compositionally biased region" description="Basic and acidic residues" evidence="1">
    <location>
        <begin position="1"/>
        <end position="12"/>
    </location>
</feature>
<name>A0A8D8ULM2_9HEMI</name>
<dbReference type="AlphaFoldDB" id="A0A8D8ULM2"/>
<dbReference type="EMBL" id="HBUF01343010">
    <property type="protein sequence ID" value="CAG6706118.1"/>
    <property type="molecule type" value="Transcribed_RNA"/>
</dbReference>
<feature type="compositionally biased region" description="Polar residues" evidence="1">
    <location>
        <begin position="13"/>
        <end position="27"/>
    </location>
</feature>
<organism evidence="2">
    <name type="scientific">Cacopsylla melanoneura</name>
    <dbReference type="NCBI Taxonomy" id="428564"/>
    <lineage>
        <taxon>Eukaryota</taxon>
        <taxon>Metazoa</taxon>
        <taxon>Ecdysozoa</taxon>
        <taxon>Arthropoda</taxon>
        <taxon>Hexapoda</taxon>
        <taxon>Insecta</taxon>
        <taxon>Pterygota</taxon>
        <taxon>Neoptera</taxon>
        <taxon>Paraneoptera</taxon>
        <taxon>Hemiptera</taxon>
        <taxon>Sternorrhyncha</taxon>
        <taxon>Psylloidea</taxon>
        <taxon>Psyllidae</taxon>
        <taxon>Psyllinae</taxon>
        <taxon>Cacopsylla</taxon>
    </lineage>
</organism>
<dbReference type="EMBL" id="HBUF01343009">
    <property type="protein sequence ID" value="CAG6706115.1"/>
    <property type="molecule type" value="Transcribed_RNA"/>
</dbReference>
<protein>
    <submittedName>
        <fullName evidence="2">Uncharacterized protein</fullName>
    </submittedName>
</protein>
<proteinExistence type="predicted"/>
<evidence type="ECO:0000256" key="1">
    <source>
        <dbReference type="SAM" id="MobiDB-lite"/>
    </source>
</evidence>
<dbReference type="EMBL" id="HBUF01343006">
    <property type="protein sequence ID" value="CAG6706107.1"/>
    <property type="molecule type" value="Transcribed_RNA"/>
</dbReference>
<evidence type="ECO:0000313" key="2">
    <source>
        <dbReference type="EMBL" id="CAG6706121.1"/>
    </source>
</evidence>
<dbReference type="EMBL" id="HBUF01343008">
    <property type="protein sequence ID" value="CAG6706112.1"/>
    <property type="molecule type" value="Transcribed_RNA"/>
</dbReference>
<dbReference type="EMBL" id="HBUF01343011">
    <property type="protein sequence ID" value="CAG6706121.1"/>
    <property type="molecule type" value="Transcribed_RNA"/>
</dbReference>
<feature type="region of interest" description="Disordered" evidence="1">
    <location>
        <begin position="1"/>
        <end position="27"/>
    </location>
</feature>